<dbReference type="Proteomes" id="UP000607653">
    <property type="component" value="Unassembled WGS sequence"/>
</dbReference>
<sequence length="97" mass="9610">MTGRVTGKASFVVVLLLLAFASSSEGGRGMSSKVMVKLVDHPQNFFGGASAGSFSNPGFGFGFSFGPSGFCARPGFGCLPVAPFNPGDSLGAGGGSP</sequence>
<comment type="caution">
    <text evidence="2">The sequence shown here is derived from an EMBL/GenBank/DDBJ whole genome shotgun (WGS) entry which is preliminary data.</text>
</comment>
<dbReference type="AlphaFoldDB" id="A0A822Z0V3"/>
<keyword evidence="1" id="KW-0732">Signal</keyword>
<evidence type="ECO:0000313" key="2">
    <source>
        <dbReference type="EMBL" id="DAD38407.1"/>
    </source>
</evidence>
<evidence type="ECO:0000256" key="1">
    <source>
        <dbReference type="SAM" id="SignalP"/>
    </source>
</evidence>
<accession>A0A822Z0V3</accession>
<keyword evidence="3" id="KW-1185">Reference proteome</keyword>
<organism evidence="2 3">
    <name type="scientific">Nelumbo nucifera</name>
    <name type="common">Sacred lotus</name>
    <dbReference type="NCBI Taxonomy" id="4432"/>
    <lineage>
        <taxon>Eukaryota</taxon>
        <taxon>Viridiplantae</taxon>
        <taxon>Streptophyta</taxon>
        <taxon>Embryophyta</taxon>
        <taxon>Tracheophyta</taxon>
        <taxon>Spermatophyta</taxon>
        <taxon>Magnoliopsida</taxon>
        <taxon>Proteales</taxon>
        <taxon>Nelumbonaceae</taxon>
        <taxon>Nelumbo</taxon>
    </lineage>
</organism>
<feature type="signal peptide" evidence="1">
    <location>
        <begin position="1"/>
        <end position="26"/>
    </location>
</feature>
<proteinExistence type="predicted"/>
<feature type="chain" id="PRO_5032480829" evidence="1">
    <location>
        <begin position="27"/>
        <end position="97"/>
    </location>
</feature>
<reference evidence="2 3" key="1">
    <citation type="journal article" date="2020" name="Mol. Biol. Evol.">
        <title>Distinct Expression and Methylation Patterns for Genes with Different Fates following a Single Whole-Genome Duplication in Flowering Plants.</title>
        <authorList>
            <person name="Shi T."/>
            <person name="Rahmani R.S."/>
            <person name="Gugger P.F."/>
            <person name="Wang M."/>
            <person name="Li H."/>
            <person name="Zhang Y."/>
            <person name="Li Z."/>
            <person name="Wang Q."/>
            <person name="Van de Peer Y."/>
            <person name="Marchal K."/>
            <person name="Chen J."/>
        </authorList>
    </citation>
    <scope>NUCLEOTIDE SEQUENCE [LARGE SCALE GENOMIC DNA]</scope>
    <source>
        <tissue evidence="2">Leaf</tissue>
    </source>
</reference>
<gene>
    <name evidence="2" type="ORF">HUJ06_009048</name>
</gene>
<name>A0A822Z0V3_NELNU</name>
<evidence type="ECO:0000313" key="3">
    <source>
        <dbReference type="Proteomes" id="UP000607653"/>
    </source>
</evidence>
<protein>
    <submittedName>
        <fullName evidence="2">Uncharacterized protein</fullName>
    </submittedName>
</protein>
<dbReference type="EMBL" id="DUZY01000004">
    <property type="protein sequence ID" value="DAD38407.1"/>
    <property type="molecule type" value="Genomic_DNA"/>
</dbReference>